<evidence type="ECO:0000313" key="1">
    <source>
        <dbReference type="EMBL" id="GEK15733.1"/>
    </source>
</evidence>
<dbReference type="Proteomes" id="UP000321787">
    <property type="component" value="Unassembled WGS sequence"/>
</dbReference>
<protein>
    <submittedName>
        <fullName evidence="1">Uncharacterized protein</fullName>
    </submittedName>
</protein>
<dbReference type="RefSeq" id="WP_186809492.1">
    <property type="nucleotide sequence ID" value="NZ_BJTZ01000038.1"/>
</dbReference>
<organism evidence="1 2">
    <name type="scientific">Aliivibrio fischeri</name>
    <name type="common">Vibrio fischeri</name>
    <dbReference type="NCBI Taxonomy" id="668"/>
    <lineage>
        <taxon>Bacteria</taxon>
        <taxon>Pseudomonadati</taxon>
        <taxon>Pseudomonadota</taxon>
        <taxon>Gammaproteobacteria</taxon>
        <taxon>Vibrionales</taxon>
        <taxon>Vibrionaceae</taxon>
        <taxon>Aliivibrio</taxon>
    </lineage>
</organism>
<dbReference type="AlphaFoldDB" id="A0A510UM40"/>
<name>A0A510UM40_ALIFS</name>
<reference evidence="1 2" key="1">
    <citation type="submission" date="2019-07" db="EMBL/GenBank/DDBJ databases">
        <title>Whole genome shotgun sequence of Aliivibrio fischeri NBRC 101058.</title>
        <authorList>
            <person name="Hosoyama A."/>
            <person name="Uohara A."/>
            <person name="Ohji S."/>
            <person name="Ichikawa N."/>
        </authorList>
    </citation>
    <scope>NUCLEOTIDE SEQUENCE [LARGE SCALE GENOMIC DNA]</scope>
    <source>
        <strain evidence="1 2">NBRC 101058</strain>
    </source>
</reference>
<accession>A0A510UM40</accession>
<comment type="caution">
    <text evidence="1">The sequence shown here is derived from an EMBL/GenBank/DDBJ whole genome shotgun (WGS) entry which is preliminary data.</text>
</comment>
<gene>
    <name evidence="1" type="ORF">AFI02nite_37690</name>
</gene>
<proteinExistence type="predicted"/>
<evidence type="ECO:0000313" key="2">
    <source>
        <dbReference type="Proteomes" id="UP000321787"/>
    </source>
</evidence>
<sequence>MPKKNMMVVFGGFFILMLLAVFVSKDICYLDASLFSVLKVSAEFAYEVKK</sequence>
<dbReference type="EMBL" id="BJTZ01000038">
    <property type="protein sequence ID" value="GEK15733.1"/>
    <property type="molecule type" value="Genomic_DNA"/>
</dbReference>